<comment type="caution">
    <text evidence="2">The sequence shown here is derived from an EMBL/GenBank/DDBJ whole genome shotgun (WGS) entry which is preliminary data.</text>
</comment>
<protein>
    <submittedName>
        <fullName evidence="2">Uncharacterized protein</fullName>
    </submittedName>
</protein>
<name>A0A4Z1KHV9_9HELO</name>
<reference evidence="2 3" key="1">
    <citation type="submission" date="2017-12" db="EMBL/GenBank/DDBJ databases">
        <title>Comparative genomics of Botrytis spp.</title>
        <authorList>
            <person name="Valero-Jimenez C.A."/>
            <person name="Tapia P."/>
            <person name="Veloso J."/>
            <person name="Silva-Moreno E."/>
            <person name="Staats M."/>
            <person name="Valdes J.H."/>
            <person name="Van Kan J.A.L."/>
        </authorList>
    </citation>
    <scope>NUCLEOTIDE SEQUENCE [LARGE SCALE GENOMIC DNA]</scope>
    <source>
        <strain evidence="2 3">MUCL3349</strain>
    </source>
</reference>
<feature type="region of interest" description="Disordered" evidence="1">
    <location>
        <begin position="16"/>
        <end position="43"/>
    </location>
</feature>
<accession>A0A4Z1KHV9</accession>
<evidence type="ECO:0000313" key="3">
    <source>
        <dbReference type="Proteomes" id="UP000297280"/>
    </source>
</evidence>
<gene>
    <name evidence="2" type="ORF">BPOR_0374g00150</name>
</gene>
<dbReference type="Proteomes" id="UP000297280">
    <property type="component" value="Unassembled WGS sequence"/>
</dbReference>
<proteinExistence type="predicted"/>
<sequence>MDGGLCLCNICCYEDASETSEDSPPQSPAQDGRTAEEELEEKYSQRCAGITETEQYEEKAKQTLGQGREFSEDTFIKLEKREFERIVDDEYESMGTKWEEMGERFSEGRECCRKCMLTGEPGNDSCSECEIVGDSNDVNGVEIDEEEDDCRDIVDGDWECSAEELEAAMCEDELFRSLFEDVRQTAPQITEIKKERPKHNSQKLTFLYYSISRKI</sequence>
<organism evidence="2 3">
    <name type="scientific">Botrytis porri</name>
    <dbReference type="NCBI Taxonomy" id="87229"/>
    <lineage>
        <taxon>Eukaryota</taxon>
        <taxon>Fungi</taxon>
        <taxon>Dikarya</taxon>
        <taxon>Ascomycota</taxon>
        <taxon>Pezizomycotina</taxon>
        <taxon>Leotiomycetes</taxon>
        <taxon>Helotiales</taxon>
        <taxon>Sclerotiniaceae</taxon>
        <taxon>Botrytis</taxon>
    </lineage>
</organism>
<dbReference type="AlphaFoldDB" id="A0A4Z1KHV9"/>
<evidence type="ECO:0000256" key="1">
    <source>
        <dbReference type="SAM" id="MobiDB-lite"/>
    </source>
</evidence>
<keyword evidence="3" id="KW-1185">Reference proteome</keyword>
<evidence type="ECO:0000313" key="2">
    <source>
        <dbReference type="EMBL" id="TGO85681.1"/>
    </source>
</evidence>
<feature type="compositionally biased region" description="Basic and acidic residues" evidence="1">
    <location>
        <begin position="33"/>
        <end position="43"/>
    </location>
</feature>
<dbReference type="EMBL" id="PQXO01000373">
    <property type="protein sequence ID" value="TGO85681.1"/>
    <property type="molecule type" value="Genomic_DNA"/>
</dbReference>